<sequence>MSPNTVAIADVVMSRCDELAACSEDPECITRRYLSPPMHDVHDRLSGWMRTANLTTRIDNAGNLIGRREGTIPTDGASSSENPAPNKNPTHNKSTVPRALLVGSHLDTVPGGGRYDGVLGVLMGLALVELLGDTPLPFHIDVVGFSEEEGVRFSKPYLGSSAMVGEFQAEWLERQDADGTTLSRAIVDFGLAPDCLSDSAYSPEEVIGFIEPHLEQGPVLESCGSPVGVVSAIAGQTRLRLNFTGEAAHAGTTPMQGRRDALVSSAAFIRTVSDLGQRVEGLRATVGQLQIVPNAPNVIPGSVELSLDVRHPEDEVREQAIKELLVLGEKIGQADGTTFSVLEETPEAAVVMGSQLKELLSQAVVESGYAKVELPSGAGHDAVMMAKRFPTAMLFLRHPGGVSHHPDERVERDDVAVGIEVLGRFVERLAGCGD</sequence>
<evidence type="ECO:0000256" key="9">
    <source>
        <dbReference type="SAM" id="MobiDB-lite"/>
    </source>
</evidence>
<evidence type="ECO:0000256" key="6">
    <source>
        <dbReference type="ARBA" id="ARBA00023211"/>
    </source>
</evidence>
<dbReference type="GO" id="GO:0016813">
    <property type="term" value="F:hydrolase activity, acting on carbon-nitrogen (but not peptide) bonds, in linear amidines"/>
    <property type="evidence" value="ECO:0007669"/>
    <property type="project" value="InterPro"/>
</dbReference>
<feature type="binding site" evidence="7">
    <location>
        <position position="116"/>
    </location>
    <ligand>
        <name>Zn(2+)</name>
        <dbReference type="ChEBI" id="CHEBI:29105"/>
        <label>1</label>
    </ligand>
</feature>
<dbReference type="PANTHER" id="PTHR32494:SF19">
    <property type="entry name" value="ALLANTOATE DEIMINASE-RELATED"/>
    <property type="match status" value="1"/>
</dbReference>
<feature type="domain" description="Peptidase M20 dimerisation" evidence="10">
    <location>
        <begin position="235"/>
        <end position="324"/>
    </location>
</feature>
<keyword evidence="6" id="KW-0464">Manganese</keyword>
<accession>A0A517MQF7</accession>
<comment type="cofactor">
    <cofactor evidence="1">
        <name>Mn(2+)</name>
        <dbReference type="ChEBI" id="CHEBI:29035"/>
    </cofactor>
</comment>
<keyword evidence="7" id="KW-0862">Zinc</keyword>
<dbReference type="Pfam" id="PF01546">
    <property type="entry name" value="Peptidase_M20"/>
    <property type="match status" value="1"/>
</dbReference>
<dbReference type="AlphaFoldDB" id="A0A517MQF7"/>
<dbReference type="NCBIfam" id="TIGR01879">
    <property type="entry name" value="hydantase"/>
    <property type="match status" value="1"/>
</dbReference>
<feature type="binding site" evidence="8">
    <location>
        <position position="297"/>
    </location>
    <ligand>
        <name>allantoate</name>
        <dbReference type="ChEBI" id="CHEBI:17536"/>
    </ligand>
</feature>
<keyword evidence="5 11" id="KW-0378">Hydrolase</keyword>
<dbReference type="SUPFAM" id="SSF55031">
    <property type="entry name" value="Bacterial exopeptidase dimerisation domain"/>
    <property type="match status" value="1"/>
</dbReference>
<comment type="subunit">
    <text evidence="3">Homodimer.</text>
</comment>
<feature type="binding site" evidence="7">
    <location>
        <position position="105"/>
    </location>
    <ligand>
        <name>Zn(2+)</name>
        <dbReference type="ChEBI" id="CHEBI:29105"/>
        <label>1</label>
    </ligand>
</feature>
<evidence type="ECO:0000313" key="11">
    <source>
        <dbReference type="EMBL" id="QDS97111.1"/>
    </source>
</evidence>
<gene>
    <name evidence="11" type="primary">amaB</name>
    <name evidence="11" type="ORF">HG15A2_03710</name>
</gene>
<dbReference type="EC" id="3.5.1.87" evidence="11"/>
<name>A0A517MQF7_9BACT</name>
<dbReference type="Pfam" id="PF07687">
    <property type="entry name" value="M20_dimer"/>
    <property type="match status" value="1"/>
</dbReference>
<dbReference type="RefSeq" id="WP_145057231.1">
    <property type="nucleotide sequence ID" value="NZ_CP036263.1"/>
</dbReference>
<dbReference type="PROSITE" id="PS00758">
    <property type="entry name" value="ARGE_DAPE_CPG2_1"/>
    <property type="match status" value="1"/>
</dbReference>
<dbReference type="InterPro" id="IPR036264">
    <property type="entry name" value="Bact_exopeptidase_dim_dom"/>
</dbReference>
<evidence type="ECO:0000259" key="10">
    <source>
        <dbReference type="Pfam" id="PF07687"/>
    </source>
</evidence>
<dbReference type="InterPro" id="IPR010158">
    <property type="entry name" value="Amidase_Cbmase"/>
</dbReference>
<keyword evidence="12" id="KW-1185">Reference proteome</keyword>
<evidence type="ECO:0000256" key="1">
    <source>
        <dbReference type="ARBA" id="ARBA00001936"/>
    </source>
</evidence>
<feature type="binding site" evidence="7">
    <location>
        <position position="213"/>
    </location>
    <ligand>
        <name>Zn(2+)</name>
        <dbReference type="ChEBI" id="CHEBI:29105"/>
        <label>1</label>
    </ligand>
</feature>
<dbReference type="GO" id="GO:0046872">
    <property type="term" value="F:metal ion binding"/>
    <property type="evidence" value="ECO:0007669"/>
    <property type="project" value="UniProtKB-KW"/>
</dbReference>
<dbReference type="Proteomes" id="UP000319852">
    <property type="component" value="Chromosome"/>
</dbReference>
<proteinExistence type="inferred from homology"/>
<feature type="binding site" evidence="8">
    <location>
        <position position="238"/>
    </location>
    <ligand>
        <name>allantoate</name>
        <dbReference type="ChEBI" id="CHEBI:17536"/>
    </ligand>
</feature>
<evidence type="ECO:0000256" key="8">
    <source>
        <dbReference type="PIRSR" id="PIRSR001235-2"/>
    </source>
</evidence>
<feature type="binding site" evidence="7">
    <location>
        <position position="116"/>
    </location>
    <ligand>
        <name>Zn(2+)</name>
        <dbReference type="ChEBI" id="CHEBI:29105"/>
        <label>2</label>
    </ligand>
</feature>
<dbReference type="GO" id="GO:0050538">
    <property type="term" value="F:N-carbamoyl-L-amino-acid hydrolase activity"/>
    <property type="evidence" value="ECO:0007669"/>
    <property type="project" value="UniProtKB-EC"/>
</dbReference>
<dbReference type="InterPro" id="IPR001261">
    <property type="entry name" value="ArgE/DapE_CS"/>
</dbReference>
<comment type="cofactor">
    <cofactor evidence="7">
        <name>Zn(2+)</name>
        <dbReference type="ChEBI" id="CHEBI:29105"/>
    </cofactor>
    <text evidence="7">Binds 2 Zn(2+) ions per subunit.</text>
</comment>
<dbReference type="PIRSF" id="PIRSF001235">
    <property type="entry name" value="Amidase_carbamoylase"/>
    <property type="match status" value="1"/>
</dbReference>
<dbReference type="SUPFAM" id="SSF53187">
    <property type="entry name" value="Zn-dependent exopeptidases"/>
    <property type="match status" value="1"/>
</dbReference>
<evidence type="ECO:0000256" key="7">
    <source>
        <dbReference type="PIRSR" id="PIRSR001235-1"/>
    </source>
</evidence>
<dbReference type="Gene3D" id="3.30.70.360">
    <property type="match status" value="1"/>
</dbReference>
<feature type="binding site" evidence="7">
    <location>
        <position position="404"/>
    </location>
    <ligand>
        <name>Zn(2+)</name>
        <dbReference type="ChEBI" id="CHEBI:29105"/>
        <label>2</label>
    </ligand>
</feature>
<evidence type="ECO:0000256" key="2">
    <source>
        <dbReference type="ARBA" id="ARBA00006153"/>
    </source>
</evidence>
<evidence type="ECO:0000256" key="3">
    <source>
        <dbReference type="ARBA" id="ARBA00011738"/>
    </source>
</evidence>
<dbReference type="PANTHER" id="PTHR32494">
    <property type="entry name" value="ALLANTOATE DEIMINASE-RELATED"/>
    <property type="match status" value="1"/>
</dbReference>
<dbReference type="OrthoDB" id="9808195at2"/>
<reference evidence="11 12" key="1">
    <citation type="submission" date="2019-02" db="EMBL/GenBank/DDBJ databases">
        <title>Deep-cultivation of Planctomycetes and their phenomic and genomic characterization uncovers novel biology.</title>
        <authorList>
            <person name="Wiegand S."/>
            <person name="Jogler M."/>
            <person name="Boedeker C."/>
            <person name="Pinto D."/>
            <person name="Vollmers J."/>
            <person name="Rivas-Marin E."/>
            <person name="Kohn T."/>
            <person name="Peeters S.H."/>
            <person name="Heuer A."/>
            <person name="Rast P."/>
            <person name="Oberbeckmann S."/>
            <person name="Bunk B."/>
            <person name="Jeske O."/>
            <person name="Meyerdierks A."/>
            <person name="Storesund J.E."/>
            <person name="Kallscheuer N."/>
            <person name="Luecker S."/>
            <person name="Lage O.M."/>
            <person name="Pohl T."/>
            <person name="Merkel B.J."/>
            <person name="Hornburger P."/>
            <person name="Mueller R.-W."/>
            <person name="Bruemmer F."/>
            <person name="Labrenz M."/>
            <person name="Spormann A.M."/>
            <person name="Op den Camp H."/>
            <person name="Overmann J."/>
            <person name="Amann R."/>
            <person name="Jetten M.S.M."/>
            <person name="Mascher T."/>
            <person name="Medema M.H."/>
            <person name="Devos D.P."/>
            <person name="Kaster A.-K."/>
            <person name="Ovreas L."/>
            <person name="Rohde M."/>
            <person name="Galperin M.Y."/>
            <person name="Jogler C."/>
        </authorList>
    </citation>
    <scope>NUCLEOTIDE SEQUENCE [LARGE SCALE GENOMIC DNA]</scope>
    <source>
        <strain evidence="11 12">HG15A2</strain>
    </source>
</reference>
<dbReference type="KEGG" id="amob:HG15A2_03710"/>
<evidence type="ECO:0000256" key="5">
    <source>
        <dbReference type="ARBA" id="ARBA00022801"/>
    </source>
</evidence>
<dbReference type="InterPro" id="IPR011650">
    <property type="entry name" value="Peptidase_M20_dimer"/>
</dbReference>
<feature type="binding site" evidence="8">
    <location>
        <position position="310"/>
    </location>
    <ligand>
        <name>allantoate</name>
        <dbReference type="ChEBI" id="CHEBI:17536"/>
    </ligand>
</feature>
<protein>
    <submittedName>
        <fullName evidence="11">N-carbamoyl-L-amino acid hydrolase</fullName>
        <ecNumber evidence="11">3.5.1.87</ecNumber>
    </submittedName>
</protein>
<dbReference type="Gene3D" id="3.40.630.10">
    <property type="entry name" value="Zn peptidases"/>
    <property type="match status" value="1"/>
</dbReference>
<evidence type="ECO:0000256" key="4">
    <source>
        <dbReference type="ARBA" id="ARBA00022723"/>
    </source>
</evidence>
<feature type="compositionally biased region" description="Polar residues" evidence="9">
    <location>
        <begin position="76"/>
        <end position="94"/>
    </location>
</feature>
<evidence type="ECO:0000313" key="12">
    <source>
        <dbReference type="Proteomes" id="UP000319852"/>
    </source>
</evidence>
<dbReference type="InterPro" id="IPR002933">
    <property type="entry name" value="Peptidase_M20"/>
</dbReference>
<organism evidence="11 12">
    <name type="scientific">Adhaeretor mobilis</name>
    <dbReference type="NCBI Taxonomy" id="1930276"/>
    <lineage>
        <taxon>Bacteria</taxon>
        <taxon>Pseudomonadati</taxon>
        <taxon>Planctomycetota</taxon>
        <taxon>Planctomycetia</taxon>
        <taxon>Pirellulales</taxon>
        <taxon>Lacipirellulaceae</taxon>
        <taxon>Adhaeretor</taxon>
    </lineage>
</organism>
<keyword evidence="4 7" id="KW-0479">Metal-binding</keyword>
<comment type="similarity">
    <text evidence="2">Belongs to the peptidase M20 family.</text>
</comment>
<dbReference type="EMBL" id="CP036263">
    <property type="protein sequence ID" value="QDS97111.1"/>
    <property type="molecule type" value="Genomic_DNA"/>
</dbReference>
<feature type="binding site" evidence="7">
    <location>
        <position position="149"/>
    </location>
    <ligand>
        <name>Zn(2+)</name>
        <dbReference type="ChEBI" id="CHEBI:29105"/>
        <label>2</label>
    </ligand>
</feature>
<feature type="region of interest" description="Disordered" evidence="9">
    <location>
        <begin position="64"/>
        <end position="94"/>
    </location>
</feature>
<dbReference type="CDD" id="cd03884">
    <property type="entry name" value="M20_bAS"/>
    <property type="match status" value="1"/>
</dbReference>